<dbReference type="PANTHER" id="PTHR43065">
    <property type="entry name" value="SENSOR HISTIDINE KINASE"/>
    <property type="match status" value="1"/>
</dbReference>
<feature type="transmembrane region" description="Helical" evidence="10">
    <location>
        <begin position="307"/>
        <end position="328"/>
    </location>
</feature>
<dbReference type="PROSITE" id="PS50109">
    <property type="entry name" value="HIS_KIN"/>
    <property type="match status" value="1"/>
</dbReference>
<proteinExistence type="predicted"/>
<feature type="region of interest" description="Disordered" evidence="9">
    <location>
        <begin position="1"/>
        <end position="21"/>
    </location>
</feature>
<comment type="catalytic activity">
    <reaction evidence="1">
        <text>ATP + protein L-histidine = ADP + protein N-phospho-L-histidine.</text>
        <dbReference type="EC" id="2.7.13.3"/>
    </reaction>
</comment>
<dbReference type="SUPFAM" id="SSF47384">
    <property type="entry name" value="Homodimeric domain of signal transducing histidine kinase"/>
    <property type="match status" value="1"/>
</dbReference>
<dbReference type="InterPro" id="IPR003594">
    <property type="entry name" value="HATPase_dom"/>
</dbReference>
<dbReference type="Gene3D" id="1.10.287.130">
    <property type="match status" value="1"/>
</dbReference>
<gene>
    <name evidence="12" type="ORF">MRX98_06205</name>
</gene>
<evidence type="ECO:0000256" key="6">
    <source>
        <dbReference type="ARBA" id="ARBA00022777"/>
    </source>
</evidence>
<feature type="domain" description="Histidine kinase" evidence="11">
    <location>
        <begin position="364"/>
        <end position="581"/>
    </location>
</feature>
<evidence type="ECO:0000256" key="4">
    <source>
        <dbReference type="ARBA" id="ARBA00022679"/>
    </source>
</evidence>
<keyword evidence="7 12" id="KW-0067">ATP-binding</keyword>
<evidence type="ECO:0000256" key="5">
    <source>
        <dbReference type="ARBA" id="ARBA00022741"/>
    </source>
</evidence>
<keyword evidence="10" id="KW-0812">Transmembrane</keyword>
<keyword evidence="13" id="KW-1185">Reference proteome</keyword>
<dbReference type="Pfam" id="PF02518">
    <property type="entry name" value="HATPase_c"/>
    <property type="match status" value="1"/>
</dbReference>
<feature type="transmembrane region" description="Helical" evidence="10">
    <location>
        <begin position="43"/>
        <end position="63"/>
    </location>
</feature>
<evidence type="ECO:0000256" key="2">
    <source>
        <dbReference type="ARBA" id="ARBA00012438"/>
    </source>
</evidence>
<evidence type="ECO:0000313" key="13">
    <source>
        <dbReference type="Proteomes" id="UP001165427"/>
    </source>
</evidence>
<dbReference type="PRINTS" id="PR00344">
    <property type="entry name" value="BCTRLSENSOR"/>
</dbReference>
<dbReference type="SMART" id="SM00387">
    <property type="entry name" value="HATPase_c"/>
    <property type="match status" value="1"/>
</dbReference>
<keyword evidence="5" id="KW-0547">Nucleotide-binding</keyword>
<evidence type="ECO:0000256" key="1">
    <source>
        <dbReference type="ARBA" id="ARBA00000085"/>
    </source>
</evidence>
<evidence type="ECO:0000259" key="11">
    <source>
        <dbReference type="PROSITE" id="PS50109"/>
    </source>
</evidence>
<organism evidence="12 13">
    <name type="scientific">Desulfatitalea alkaliphila</name>
    <dbReference type="NCBI Taxonomy" id="2929485"/>
    <lineage>
        <taxon>Bacteria</taxon>
        <taxon>Pseudomonadati</taxon>
        <taxon>Thermodesulfobacteriota</taxon>
        <taxon>Desulfobacteria</taxon>
        <taxon>Desulfobacterales</taxon>
        <taxon>Desulfosarcinaceae</taxon>
        <taxon>Desulfatitalea</taxon>
    </lineage>
</organism>
<keyword evidence="10" id="KW-0472">Membrane</keyword>
<evidence type="ECO:0000256" key="9">
    <source>
        <dbReference type="SAM" id="MobiDB-lite"/>
    </source>
</evidence>
<name>A0AA41UK89_9BACT</name>
<evidence type="ECO:0000256" key="7">
    <source>
        <dbReference type="ARBA" id="ARBA00022840"/>
    </source>
</evidence>
<dbReference type="InterPro" id="IPR036097">
    <property type="entry name" value="HisK_dim/P_sf"/>
</dbReference>
<dbReference type="AlphaFoldDB" id="A0AA41UK89"/>
<dbReference type="EMBL" id="JALJRB010000005">
    <property type="protein sequence ID" value="MCJ8500161.1"/>
    <property type="molecule type" value="Genomic_DNA"/>
</dbReference>
<keyword evidence="10" id="KW-1133">Transmembrane helix</keyword>
<dbReference type="EC" id="2.7.13.3" evidence="2"/>
<dbReference type="GO" id="GO:0000155">
    <property type="term" value="F:phosphorelay sensor kinase activity"/>
    <property type="evidence" value="ECO:0007669"/>
    <property type="project" value="InterPro"/>
</dbReference>
<keyword evidence="4" id="KW-0808">Transferase</keyword>
<evidence type="ECO:0000256" key="3">
    <source>
        <dbReference type="ARBA" id="ARBA00022553"/>
    </source>
</evidence>
<dbReference type="InterPro" id="IPR036890">
    <property type="entry name" value="HATPase_C_sf"/>
</dbReference>
<sequence length="581" mass="65357">MAQTEQTGPPGAHPSPSPSMAEGGYIYADDSVRKKYYRRLKRALTIGILLAYLIPITILTLYFNHKFSESVRESASLHLAAVTENQRNSIALYMQKRIVNVFNLFHPKDFNLTPIQDEMDYYLANLVRADAGFVDIGFINPDGIQIGYSGPYPHLLNKDYSQEDWYVALTTHPQSYIVTDLYLGLRRMPHFTIGVKQLIDGAYYVIRTSLDPDNLHAYLTTTSHGKRVDGFLINRAGQYQAVDADFGQLLSQAVFIPPMDRQSDVTEIAFNGQTMLLSYTWLKEVPWCLVMWQPRDVAFREMERIRVSMVTGSAILVFMLMVVIWLIVNRVIRWTEYVEHDRAELKTQLYHTHKLVAVGQLAGGVAHEINNPLAIIASEAGLIRDMLDERLGLECTPETIIKELDEIDKAVYRAKSITMKILSFVRRTDPKLVPCDIRQLLEDVVTGVKEQEFSVSNITVERDYDPNTPELMLDPDLMRQVFLNLINNASDAVGEGGSITLRTRMEDGWVRVSVADTGVGMDAEQVQKVFMPFFTTKEVGKGTGLGLSISQNIVEGFGGRIEVESRPGVGSVFTVVLPTSS</sequence>
<protein>
    <recommendedName>
        <fullName evidence="2">histidine kinase</fullName>
        <ecNumber evidence="2">2.7.13.3</ecNumber>
    </recommendedName>
</protein>
<dbReference type="RefSeq" id="WP_246903993.1">
    <property type="nucleotide sequence ID" value="NZ_JALJRB010000005.1"/>
</dbReference>
<accession>A0AA41UK89</accession>
<keyword evidence="6" id="KW-0418">Kinase</keyword>
<evidence type="ECO:0000256" key="10">
    <source>
        <dbReference type="SAM" id="Phobius"/>
    </source>
</evidence>
<evidence type="ECO:0000313" key="12">
    <source>
        <dbReference type="EMBL" id="MCJ8500161.1"/>
    </source>
</evidence>
<dbReference type="InterPro" id="IPR003661">
    <property type="entry name" value="HisK_dim/P_dom"/>
</dbReference>
<dbReference type="SUPFAM" id="SSF55874">
    <property type="entry name" value="ATPase domain of HSP90 chaperone/DNA topoisomerase II/histidine kinase"/>
    <property type="match status" value="1"/>
</dbReference>
<reference evidence="12" key="1">
    <citation type="submission" date="2022-04" db="EMBL/GenBank/DDBJ databases">
        <title>Desulfatitalea alkaliphila sp. nov., a novel anaerobic sulfate-reducing bacterium isolated from terrestrial mud volcano, Taman Peninsula, Russia.</title>
        <authorList>
            <person name="Khomyakova M.A."/>
            <person name="Merkel A.Y."/>
            <person name="Slobodkin A.I."/>
        </authorList>
    </citation>
    <scope>NUCLEOTIDE SEQUENCE</scope>
    <source>
        <strain evidence="12">M08but</strain>
    </source>
</reference>
<evidence type="ECO:0000256" key="8">
    <source>
        <dbReference type="ARBA" id="ARBA00023012"/>
    </source>
</evidence>
<keyword evidence="8" id="KW-0902">Two-component regulatory system</keyword>
<dbReference type="Proteomes" id="UP001165427">
    <property type="component" value="Unassembled WGS sequence"/>
</dbReference>
<dbReference type="InterPro" id="IPR004358">
    <property type="entry name" value="Sig_transdc_His_kin-like_C"/>
</dbReference>
<dbReference type="GO" id="GO:0005524">
    <property type="term" value="F:ATP binding"/>
    <property type="evidence" value="ECO:0007669"/>
    <property type="project" value="UniProtKB-KW"/>
</dbReference>
<comment type="caution">
    <text evidence="12">The sequence shown here is derived from an EMBL/GenBank/DDBJ whole genome shotgun (WGS) entry which is preliminary data.</text>
</comment>
<keyword evidence="3" id="KW-0597">Phosphoprotein</keyword>
<dbReference type="Gene3D" id="3.30.565.10">
    <property type="entry name" value="Histidine kinase-like ATPase, C-terminal domain"/>
    <property type="match status" value="1"/>
</dbReference>
<dbReference type="PANTHER" id="PTHR43065:SF46">
    <property type="entry name" value="C4-DICARBOXYLATE TRANSPORT SENSOR PROTEIN DCTB"/>
    <property type="match status" value="1"/>
</dbReference>
<dbReference type="InterPro" id="IPR005467">
    <property type="entry name" value="His_kinase_dom"/>
</dbReference>
<dbReference type="CDD" id="cd00082">
    <property type="entry name" value="HisKA"/>
    <property type="match status" value="1"/>
</dbReference>